<accession>A0A4Z2EU90</accession>
<evidence type="ECO:0000313" key="3">
    <source>
        <dbReference type="Proteomes" id="UP000314294"/>
    </source>
</evidence>
<evidence type="ECO:0000256" key="1">
    <source>
        <dbReference type="SAM" id="MobiDB-lite"/>
    </source>
</evidence>
<gene>
    <name evidence="2" type="ORF">EYF80_057343</name>
</gene>
<dbReference type="Proteomes" id="UP000314294">
    <property type="component" value="Unassembled WGS sequence"/>
</dbReference>
<organism evidence="2 3">
    <name type="scientific">Liparis tanakae</name>
    <name type="common">Tanaka's snailfish</name>
    <dbReference type="NCBI Taxonomy" id="230148"/>
    <lineage>
        <taxon>Eukaryota</taxon>
        <taxon>Metazoa</taxon>
        <taxon>Chordata</taxon>
        <taxon>Craniata</taxon>
        <taxon>Vertebrata</taxon>
        <taxon>Euteleostomi</taxon>
        <taxon>Actinopterygii</taxon>
        <taxon>Neopterygii</taxon>
        <taxon>Teleostei</taxon>
        <taxon>Neoteleostei</taxon>
        <taxon>Acanthomorphata</taxon>
        <taxon>Eupercaria</taxon>
        <taxon>Perciformes</taxon>
        <taxon>Cottioidei</taxon>
        <taxon>Cottales</taxon>
        <taxon>Liparidae</taxon>
        <taxon>Liparis</taxon>
    </lineage>
</organism>
<evidence type="ECO:0000313" key="2">
    <source>
        <dbReference type="EMBL" id="TNN32496.1"/>
    </source>
</evidence>
<name>A0A4Z2EU90_9TELE</name>
<reference evidence="2 3" key="1">
    <citation type="submission" date="2019-03" db="EMBL/GenBank/DDBJ databases">
        <title>First draft genome of Liparis tanakae, snailfish: a comprehensive survey of snailfish specific genes.</title>
        <authorList>
            <person name="Kim W."/>
            <person name="Song I."/>
            <person name="Jeong J.-H."/>
            <person name="Kim D."/>
            <person name="Kim S."/>
            <person name="Ryu S."/>
            <person name="Song J.Y."/>
            <person name="Lee S.K."/>
        </authorList>
    </citation>
    <scope>NUCLEOTIDE SEQUENCE [LARGE SCALE GENOMIC DNA]</scope>
    <source>
        <tissue evidence="2">Muscle</tissue>
    </source>
</reference>
<proteinExistence type="predicted"/>
<protein>
    <submittedName>
        <fullName evidence="2">Uncharacterized protein</fullName>
    </submittedName>
</protein>
<feature type="compositionally biased region" description="Basic and acidic residues" evidence="1">
    <location>
        <begin position="52"/>
        <end position="61"/>
    </location>
</feature>
<comment type="caution">
    <text evidence="2">The sequence shown here is derived from an EMBL/GenBank/DDBJ whole genome shotgun (WGS) entry which is preliminary data.</text>
</comment>
<keyword evidence="3" id="KW-1185">Reference proteome</keyword>
<feature type="region of interest" description="Disordered" evidence="1">
    <location>
        <begin position="1"/>
        <end position="77"/>
    </location>
</feature>
<dbReference type="EMBL" id="SRLO01002662">
    <property type="protein sequence ID" value="TNN32496.1"/>
    <property type="molecule type" value="Genomic_DNA"/>
</dbReference>
<dbReference type="AlphaFoldDB" id="A0A4Z2EU90"/>
<sequence length="95" mass="10158">MESRTPEQLTQSQPPISHLNVFNTGWWRGAGGGTKGMAEEVRGGGPEDDPQAEERAPEGGPEKTGTGSWGTGLKRGSLRGTGVWRRRIWGTGVRG</sequence>
<feature type="compositionally biased region" description="Polar residues" evidence="1">
    <location>
        <begin position="1"/>
        <end position="23"/>
    </location>
</feature>